<dbReference type="SUPFAM" id="SSF52507">
    <property type="entry name" value="Homo-oligomeric flavin-containing Cys decarboxylases, HFCD"/>
    <property type="match status" value="1"/>
</dbReference>
<dbReference type="InterPro" id="IPR036551">
    <property type="entry name" value="Flavin_trans-like"/>
</dbReference>
<dbReference type="EMBL" id="AUZX01007788">
    <property type="protein sequence ID" value="EQD58159.1"/>
    <property type="molecule type" value="Genomic_DNA"/>
</dbReference>
<reference evidence="2" key="2">
    <citation type="journal article" date="2014" name="ISME J.">
        <title>Microbial stratification in low pH oxic and suboxic macroscopic growths along an acid mine drainage.</title>
        <authorList>
            <person name="Mendez-Garcia C."/>
            <person name="Mesa V."/>
            <person name="Sprenger R.R."/>
            <person name="Richter M."/>
            <person name="Diez M.S."/>
            <person name="Solano J."/>
            <person name="Bargiela R."/>
            <person name="Golyshina O.V."/>
            <person name="Manteca A."/>
            <person name="Ramos J.L."/>
            <person name="Gallego J.R."/>
            <person name="Llorente I."/>
            <person name="Martins Dos Santos V.A."/>
            <person name="Jensen O.N."/>
            <person name="Pelaez A.I."/>
            <person name="Sanchez J."/>
            <person name="Ferrer M."/>
        </authorList>
    </citation>
    <scope>NUCLEOTIDE SEQUENCE</scope>
</reference>
<sequence length="133" mass="14800">MRDILETGATVIPVMSEKSKGLITETTIQWAAGKEVIQELTGKMEHITVFDGDYRNKVLLICPATYDQIGKFASGIADGTVEAMFAYALGHGVRIVIVPAMHLDMYRNPIMQENIQKLRRFGTFILDPIIEDG</sequence>
<dbReference type="AlphaFoldDB" id="T1BYN7"/>
<comment type="caution">
    <text evidence="2">The sequence shown here is derived from an EMBL/GenBank/DDBJ whole genome shotgun (WGS) entry which is preliminary data.</text>
</comment>
<name>T1BYN7_9ZZZZ</name>
<evidence type="ECO:0000259" key="1">
    <source>
        <dbReference type="Pfam" id="PF02441"/>
    </source>
</evidence>
<gene>
    <name evidence="2" type="ORF">B1A_10926</name>
</gene>
<dbReference type="GO" id="GO:0004633">
    <property type="term" value="F:phosphopantothenoylcysteine decarboxylase activity"/>
    <property type="evidence" value="ECO:0007669"/>
    <property type="project" value="TreeGrafter"/>
</dbReference>
<accession>T1BYN7</accession>
<dbReference type="GO" id="GO:0015937">
    <property type="term" value="P:coenzyme A biosynthetic process"/>
    <property type="evidence" value="ECO:0007669"/>
    <property type="project" value="TreeGrafter"/>
</dbReference>
<protein>
    <submittedName>
        <fullName evidence="2">Bifunctional phosphopantothenoylcysteine decarboxylase/phosphopantothenate synthase</fullName>
    </submittedName>
</protein>
<dbReference type="InterPro" id="IPR003382">
    <property type="entry name" value="Flavoprotein"/>
</dbReference>
<dbReference type="GO" id="GO:0010181">
    <property type="term" value="F:FMN binding"/>
    <property type="evidence" value="ECO:0007669"/>
    <property type="project" value="TreeGrafter"/>
</dbReference>
<dbReference type="PANTHER" id="PTHR14359">
    <property type="entry name" value="HOMO-OLIGOMERIC FLAVIN CONTAINING CYS DECARBOXYLASE FAMILY"/>
    <property type="match status" value="1"/>
</dbReference>
<dbReference type="Gene3D" id="3.40.50.1950">
    <property type="entry name" value="Flavin prenyltransferase-like"/>
    <property type="match status" value="1"/>
</dbReference>
<organism evidence="2">
    <name type="scientific">mine drainage metagenome</name>
    <dbReference type="NCBI Taxonomy" id="410659"/>
    <lineage>
        <taxon>unclassified sequences</taxon>
        <taxon>metagenomes</taxon>
        <taxon>ecological metagenomes</taxon>
    </lineage>
</organism>
<proteinExistence type="predicted"/>
<evidence type="ECO:0000313" key="2">
    <source>
        <dbReference type="EMBL" id="EQD58159.1"/>
    </source>
</evidence>
<dbReference type="GO" id="GO:0071513">
    <property type="term" value="C:phosphopantothenoylcysteine decarboxylase complex"/>
    <property type="evidence" value="ECO:0007669"/>
    <property type="project" value="TreeGrafter"/>
</dbReference>
<dbReference type="Pfam" id="PF02441">
    <property type="entry name" value="Flavoprotein"/>
    <property type="match status" value="1"/>
</dbReference>
<dbReference type="PANTHER" id="PTHR14359:SF6">
    <property type="entry name" value="PHOSPHOPANTOTHENOYLCYSTEINE DECARBOXYLASE"/>
    <property type="match status" value="1"/>
</dbReference>
<feature type="domain" description="Flavoprotein" evidence="1">
    <location>
        <begin position="2"/>
        <end position="120"/>
    </location>
</feature>
<reference evidence="2" key="1">
    <citation type="submission" date="2013-08" db="EMBL/GenBank/DDBJ databases">
        <authorList>
            <person name="Mendez C."/>
            <person name="Richter M."/>
            <person name="Ferrer M."/>
            <person name="Sanchez J."/>
        </authorList>
    </citation>
    <scope>NUCLEOTIDE SEQUENCE</scope>
</reference>
<feature type="non-terminal residue" evidence="2">
    <location>
        <position position="133"/>
    </location>
</feature>